<dbReference type="STRING" id="22663.A0A2I0JIQ2"/>
<dbReference type="EMBL" id="PGOL01001624">
    <property type="protein sequence ID" value="PKI56131.1"/>
    <property type="molecule type" value="Genomic_DNA"/>
</dbReference>
<gene>
    <name evidence="1" type="ORF">CRG98_023485</name>
</gene>
<name>A0A2I0JIQ2_PUNGR</name>
<sequence length="225" mass="24004">MSNYTYESCTVEAPDGIKLHTRIFKPNPDIRRDNLGIVLVHPYSVLGGCQALLKGIAVGLAEKGYLAVTFDMRGVGRSTGRASITGFAEVKDVVSVCKWVCGNSDLSVDRILLAGSSAGAPISGSAVDQVEQVIGYVSLGYPFGMLSSILFGRHHKNILQSPKPKLFVMGTRDGFTSVKQLRSKLSGAAGRADIHLIEGAGHFQMEGPAYDAQMVSLILDFVASL</sequence>
<dbReference type="InterPro" id="IPR000383">
    <property type="entry name" value="Xaa-Pro-like_dom"/>
</dbReference>
<dbReference type="AlphaFoldDB" id="A0A2I0JIQ2"/>
<dbReference type="PANTHER" id="PTHR42103">
    <property type="entry name" value="ALPHA/BETA-HYDROLASES SUPERFAMILY PROTEIN"/>
    <property type="match status" value="1"/>
</dbReference>
<dbReference type="InterPro" id="IPR029058">
    <property type="entry name" value="AB_hydrolase_fold"/>
</dbReference>
<dbReference type="PANTHER" id="PTHR42103:SF2">
    <property type="entry name" value="AB HYDROLASE-1 DOMAIN-CONTAINING PROTEIN"/>
    <property type="match status" value="1"/>
</dbReference>
<evidence type="ECO:0000313" key="1">
    <source>
        <dbReference type="EMBL" id="PKI56131.1"/>
    </source>
</evidence>
<accession>A0A2I0JIQ2</accession>
<dbReference type="OrthoDB" id="10260961at2759"/>
<dbReference type="Gene3D" id="3.40.50.1820">
    <property type="entry name" value="alpha/beta hydrolase"/>
    <property type="match status" value="1"/>
</dbReference>
<dbReference type="GO" id="GO:0016787">
    <property type="term" value="F:hydrolase activity"/>
    <property type="evidence" value="ECO:0007669"/>
    <property type="project" value="InterPro"/>
</dbReference>
<dbReference type="SUPFAM" id="SSF53474">
    <property type="entry name" value="alpha/beta-Hydrolases"/>
    <property type="match status" value="1"/>
</dbReference>
<keyword evidence="2" id="KW-1185">Reference proteome</keyword>
<proteinExistence type="predicted"/>
<dbReference type="Pfam" id="PF02129">
    <property type="entry name" value="Peptidase_S15"/>
    <property type="match status" value="1"/>
</dbReference>
<evidence type="ECO:0000313" key="2">
    <source>
        <dbReference type="Proteomes" id="UP000233551"/>
    </source>
</evidence>
<protein>
    <submittedName>
        <fullName evidence="1">Uncharacterized protein</fullName>
    </submittedName>
</protein>
<comment type="caution">
    <text evidence="1">The sequence shown here is derived from an EMBL/GenBank/DDBJ whole genome shotgun (WGS) entry which is preliminary data.</text>
</comment>
<dbReference type="GeneID" id="116200291"/>
<dbReference type="Proteomes" id="UP000233551">
    <property type="component" value="Unassembled WGS sequence"/>
</dbReference>
<reference evidence="1 2" key="1">
    <citation type="submission" date="2017-11" db="EMBL/GenBank/DDBJ databases">
        <title>De-novo sequencing of pomegranate (Punica granatum L.) genome.</title>
        <authorList>
            <person name="Akparov Z."/>
            <person name="Amiraslanov A."/>
            <person name="Hajiyeva S."/>
            <person name="Abbasov M."/>
            <person name="Kaur K."/>
            <person name="Hamwieh A."/>
            <person name="Solovyev V."/>
            <person name="Salamov A."/>
            <person name="Braich B."/>
            <person name="Kosarev P."/>
            <person name="Mahmoud A."/>
            <person name="Hajiyev E."/>
            <person name="Babayeva S."/>
            <person name="Izzatullayeva V."/>
            <person name="Mammadov A."/>
            <person name="Mammadov A."/>
            <person name="Sharifova S."/>
            <person name="Ojaghi J."/>
            <person name="Eynullazada K."/>
            <person name="Bayramov B."/>
            <person name="Abdulazimova A."/>
            <person name="Shahmuradov I."/>
        </authorList>
    </citation>
    <scope>NUCLEOTIDE SEQUENCE [LARGE SCALE GENOMIC DNA]</scope>
    <source>
        <strain evidence="2">cv. AG2017</strain>
        <tissue evidence="1">Leaf</tissue>
    </source>
</reference>
<organism evidence="1 2">
    <name type="scientific">Punica granatum</name>
    <name type="common">Pomegranate</name>
    <dbReference type="NCBI Taxonomy" id="22663"/>
    <lineage>
        <taxon>Eukaryota</taxon>
        <taxon>Viridiplantae</taxon>
        <taxon>Streptophyta</taxon>
        <taxon>Embryophyta</taxon>
        <taxon>Tracheophyta</taxon>
        <taxon>Spermatophyta</taxon>
        <taxon>Magnoliopsida</taxon>
        <taxon>eudicotyledons</taxon>
        <taxon>Gunneridae</taxon>
        <taxon>Pentapetalae</taxon>
        <taxon>rosids</taxon>
        <taxon>malvids</taxon>
        <taxon>Myrtales</taxon>
        <taxon>Lythraceae</taxon>
        <taxon>Punica</taxon>
    </lineage>
</organism>